<reference evidence="2 3" key="2">
    <citation type="submission" date="2018-11" db="EMBL/GenBank/DDBJ databases">
        <authorList>
            <consortium name="Pathogen Informatics"/>
        </authorList>
    </citation>
    <scope>NUCLEOTIDE SEQUENCE [LARGE SCALE GENOMIC DNA]</scope>
</reference>
<dbReference type="WBParaSite" id="SBAD_0001348301-mRNA-1">
    <property type="protein sequence ID" value="SBAD_0001348301-mRNA-1"/>
    <property type="gene ID" value="SBAD_0001348301"/>
</dbReference>
<organism evidence="4">
    <name type="scientific">Soboliphyme baturini</name>
    <dbReference type="NCBI Taxonomy" id="241478"/>
    <lineage>
        <taxon>Eukaryota</taxon>
        <taxon>Metazoa</taxon>
        <taxon>Ecdysozoa</taxon>
        <taxon>Nematoda</taxon>
        <taxon>Enoplea</taxon>
        <taxon>Dorylaimia</taxon>
        <taxon>Dioctophymatida</taxon>
        <taxon>Dioctophymatoidea</taxon>
        <taxon>Soboliphymatidae</taxon>
        <taxon>Soboliphyme</taxon>
    </lineage>
</organism>
<gene>
    <name evidence="2" type="ORF">SBAD_LOCUS13067</name>
</gene>
<protein>
    <submittedName>
        <fullName evidence="4">Translation initiation factor IF-2-like</fullName>
    </submittedName>
</protein>
<dbReference type="EMBL" id="UZAM01020021">
    <property type="protein sequence ID" value="VDP53735.1"/>
    <property type="molecule type" value="Genomic_DNA"/>
</dbReference>
<evidence type="ECO:0000313" key="3">
    <source>
        <dbReference type="Proteomes" id="UP000270296"/>
    </source>
</evidence>
<name>A0A183JB19_9BILA</name>
<accession>A0A183JB19</accession>
<feature type="region of interest" description="Disordered" evidence="1">
    <location>
        <begin position="144"/>
        <end position="178"/>
    </location>
</feature>
<sequence length="178" mass="18687">MPLACRPLSRREKESRARLLVLQPEEGSRPSRRRTSQMAPLPSASQKPRTRAPKRAPAATGTVRPMQHTHCTSEGAGVLLTAAPLLCACPSPAVGPTGASMRNTACCIPVSRRGQDGEALLQEHLLGGALGRGASLGGRCAGPAGLRGGGAKPVPRENFRTTPLPGMPHTVPRREKQS</sequence>
<proteinExistence type="predicted"/>
<evidence type="ECO:0000256" key="1">
    <source>
        <dbReference type="SAM" id="MobiDB-lite"/>
    </source>
</evidence>
<reference evidence="4" key="1">
    <citation type="submission" date="2016-06" db="UniProtKB">
        <authorList>
            <consortium name="WormBaseParasite"/>
        </authorList>
    </citation>
    <scope>IDENTIFICATION</scope>
</reference>
<evidence type="ECO:0000313" key="4">
    <source>
        <dbReference type="WBParaSite" id="SBAD_0001348301-mRNA-1"/>
    </source>
</evidence>
<keyword evidence="3" id="KW-1185">Reference proteome</keyword>
<dbReference type="AlphaFoldDB" id="A0A183JB19"/>
<feature type="region of interest" description="Disordered" evidence="1">
    <location>
        <begin position="1"/>
        <end position="68"/>
    </location>
</feature>
<dbReference type="Proteomes" id="UP000270296">
    <property type="component" value="Unassembled WGS sequence"/>
</dbReference>
<evidence type="ECO:0000313" key="2">
    <source>
        <dbReference type="EMBL" id="VDP53735.1"/>
    </source>
</evidence>